<keyword evidence="1" id="KW-0472">Membrane</keyword>
<reference evidence="2 3" key="1">
    <citation type="submission" date="2016-10" db="EMBL/GenBank/DDBJ databases">
        <authorList>
            <person name="de Groot N.N."/>
        </authorList>
    </citation>
    <scope>NUCLEOTIDE SEQUENCE [LARGE SCALE GENOMIC DNA]</scope>
    <source>
        <strain evidence="2 3">DSM 26424</strain>
    </source>
</reference>
<keyword evidence="3" id="KW-1185">Reference proteome</keyword>
<dbReference type="EMBL" id="FNEJ01000009">
    <property type="protein sequence ID" value="SDI72496.1"/>
    <property type="molecule type" value="Genomic_DNA"/>
</dbReference>
<keyword evidence="1" id="KW-1133">Transmembrane helix</keyword>
<name>A0A1G8MXB0_9RHOB</name>
<keyword evidence="1" id="KW-0812">Transmembrane</keyword>
<dbReference type="RefSeq" id="WP_089847070.1">
    <property type="nucleotide sequence ID" value="NZ_FNEJ01000009.1"/>
</dbReference>
<dbReference type="Pfam" id="PF10658">
    <property type="entry name" value="DUF2484"/>
    <property type="match status" value="1"/>
</dbReference>
<organism evidence="2 3">
    <name type="scientific">Salipiger marinus</name>
    <dbReference type="NCBI Taxonomy" id="555512"/>
    <lineage>
        <taxon>Bacteria</taxon>
        <taxon>Pseudomonadati</taxon>
        <taxon>Pseudomonadota</taxon>
        <taxon>Alphaproteobacteria</taxon>
        <taxon>Rhodobacterales</taxon>
        <taxon>Roseobacteraceae</taxon>
        <taxon>Salipiger</taxon>
    </lineage>
</organism>
<evidence type="ECO:0000313" key="2">
    <source>
        <dbReference type="EMBL" id="SDI72496.1"/>
    </source>
</evidence>
<dbReference type="AlphaFoldDB" id="A0A1G8MXB0"/>
<dbReference type="Proteomes" id="UP000199093">
    <property type="component" value="Unassembled WGS sequence"/>
</dbReference>
<evidence type="ECO:0008006" key="4">
    <source>
        <dbReference type="Google" id="ProtNLM"/>
    </source>
</evidence>
<evidence type="ECO:0000256" key="1">
    <source>
        <dbReference type="SAM" id="Phobius"/>
    </source>
</evidence>
<sequence>MTLSLALACLWAILGGLLAMLPSRDNHWRLAYALIATGLPLLVYVVWQNGPLVGLVVALGAASVLRWPLRHGWRWLRGRTLRWKARHD</sequence>
<dbReference type="InterPro" id="IPR018919">
    <property type="entry name" value="DUF2484"/>
</dbReference>
<feature type="transmembrane region" description="Helical" evidence="1">
    <location>
        <begin position="29"/>
        <end position="47"/>
    </location>
</feature>
<gene>
    <name evidence="2" type="ORF">SAMN04487993_100914</name>
</gene>
<dbReference type="STRING" id="555512.SAMN04487993_100914"/>
<dbReference type="OrthoDB" id="7862849at2"/>
<protein>
    <recommendedName>
        <fullName evidence="4">DUF2484 family protein</fullName>
    </recommendedName>
</protein>
<feature type="transmembrane region" description="Helical" evidence="1">
    <location>
        <begin position="52"/>
        <end position="69"/>
    </location>
</feature>
<evidence type="ECO:0000313" key="3">
    <source>
        <dbReference type="Proteomes" id="UP000199093"/>
    </source>
</evidence>
<proteinExistence type="predicted"/>
<accession>A0A1G8MXB0</accession>